<comment type="caution">
    <text evidence="6">The sequence shown here is derived from an EMBL/GenBank/DDBJ whole genome shotgun (WGS) entry which is preliminary data.</text>
</comment>
<dbReference type="OrthoDB" id="9157214at2"/>
<feature type="region of interest" description="Disordered" evidence="4">
    <location>
        <begin position="1"/>
        <end position="273"/>
    </location>
</feature>
<dbReference type="InterPro" id="IPR038610">
    <property type="entry name" value="FliK-like_C_sf"/>
</dbReference>
<dbReference type="Pfam" id="PF02120">
    <property type="entry name" value="Flg_hook"/>
    <property type="match status" value="1"/>
</dbReference>
<accession>A0A246JF83</accession>
<evidence type="ECO:0000313" key="7">
    <source>
        <dbReference type="Proteomes" id="UP000197468"/>
    </source>
</evidence>
<dbReference type="PANTHER" id="PTHR37533">
    <property type="entry name" value="FLAGELLAR HOOK-LENGTH CONTROL PROTEIN"/>
    <property type="match status" value="1"/>
</dbReference>
<dbReference type="RefSeq" id="WP_088384504.1">
    <property type="nucleotide sequence ID" value="NZ_NIOF01000003.1"/>
</dbReference>
<dbReference type="InterPro" id="IPR052563">
    <property type="entry name" value="FliK"/>
</dbReference>
<dbReference type="Proteomes" id="UP000197468">
    <property type="component" value="Unassembled WGS sequence"/>
</dbReference>
<feature type="compositionally biased region" description="Low complexity" evidence="4">
    <location>
        <begin position="416"/>
        <end position="437"/>
    </location>
</feature>
<comment type="similarity">
    <text evidence="2">Belongs to the FliK family.</text>
</comment>
<dbReference type="Gene3D" id="3.30.750.140">
    <property type="match status" value="1"/>
</dbReference>
<keyword evidence="7" id="KW-1185">Reference proteome</keyword>
<reference evidence="6 7" key="1">
    <citation type="journal article" date="2008" name="Int. J. Syst. Evol. Microbiol.">
        <title>Description of Roseateles aquatilis sp. nov. and Roseateles terrae sp. nov., in the class Betaproteobacteria, and emended description of the genus Roseateles.</title>
        <authorList>
            <person name="Gomila M."/>
            <person name="Bowien B."/>
            <person name="Falsen E."/>
            <person name="Moore E.R."/>
            <person name="Lalucat J."/>
        </authorList>
    </citation>
    <scope>NUCLEOTIDE SEQUENCE [LARGE SCALE GENOMIC DNA]</scope>
    <source>
        <strain evidence="6 7">CCUG 48205</strain>
    </source>
</reference>
<feature type="compositionally biased region" description="Basic and acidic residues" evidence="4">
    <location>
        <begin position="232"/>
        <end position="249"/>
    </location>
</feature>
<dbReference type="InterPro" id="IPR001635">
    <property type="entry name" value="Flag_hook_Flik"/>
</dbReference>
<keyword evidence="3" id="KW-1005">Bacterial flagellum biogenesis</keyword>
<dbReference type="PANTHER" id="PTHR37533:SF2">
    <property type="entry name" value="FLAGELLAR HOOK-LENGTH CONTROL PROTEIN"/>
    <property type="match status" value="1"/>
</dbReference>
<name>A0A246JF83_9BURK</name>
<dbReference type="CDD" id="cd17470">
    <property type="entry name" value="T3SS_Flik_C"/>
    <property type="match status" value="1"/>
</dbReference>
<feature type="region of interest" description="Disordered" evidence="4">
    <location>
        <begin position="412"/>
        <end position="470"/>
    </location>
</feature>
<sequence>MNQIQNQNPLFGGLNGAGASASASAAANAANAARKDGTSDFSQWLNQSSQKLQTQSTDAQMQAQAQAHMKDSAPAPAPAPQAQKPAQANASSAAKDESKLAARNVAARNSANKSEGTKAPGHPANVDASKRAGAADSGDAVDTTDATQARGAADGSDTVQARDVDGKDAKTTKDPKDAKEAGATTADQILAMLRGETPAEAKPLPRGEGSPEGDQPAGDTLAGQGQAHGKRRDAGDVLRERQELQRDLTKAAGVDDGGKSDKPDALQALQGGAHEIALGDGASAAHGPQASFESLLAAAQQAGSTAGTNGADATAAAEAPAVPLSQPLDSPDFAPELSASVSLLIKDGIHEAQLQLNPADMGPVAINIQLDGQQAQVNFHAQQAATREVLERSLPDLAAALQAQGLTLSGGGVFAQQQSSGGQNRGDGSSDGSSNGNRRGGRGQGDDGAIAASGRAERRTAPRGLVDLYA</sequence>
<feature type="compositionally biased region" description="Low complexity" evidence="4">
    <location>
        <begin position="17"/>
        <end position="32"/>
    </location>
</feature>
<gene>
    <name evidence="6" type="ORF">CDN99_08845</name>
</gene>
<proteinExistence type="inferred from homology"/>
<feature type="compositionally biased region" description="Polar residues" evidence="4">
    <location>
        <begin position="39"/>
        <end position="58"/>
    </location>
</feature>
<evidence type="ECO:0000256" key="4">
    <source>
        <dbReference type="SAM" id="MobiDB-lite"/>
    </source>
</evidence>
<dbReference type="GO" id="GO:0009424">
    <property type="term" value="C:bacterial-type flagellum hook"/>
    <property type="evidence" value="ECO:0007669"/>
    <property type="project" value="InterPro"/>
</dbReference>
<feature type="compositionally biased region" description="Low complexity" evidence="4">
    <location>
        <begin position="101"/>
        <end position="112"/>
    </location>
</feature>
<evidence type="ECO:0000259" key="5">
    <source>
        <dbReference type="Pfam" id="PF02120"/>
    </source>
</evidence>
<evidence type="ECO:0000256" key="1">
    <source>
        <dbReference type="ARBA" id="ARBA00003944"/>
    </source>
</evidence>
<protein>
    <recommendedName>
        <fullName evidence="5">Flagellar hook-length control protein-like C-terminal domain-containing protein</fullName>
    </recommendedName>
</protein>
<comment type="function">
    <text evidence="1">Controls the length of the flagellar hook.</text>
</comment>
<dbReference type="EMBL" id="NIOF01000003">
    <property type="protein sequence ID" value="OWQ91275.1"/>
    <property type="molecule type" value="Genomic_DNA"/>
</dbReference>
<feature type="compositionally biased region" description="Basic and acidic residues" evidence="4">
    <location>
        <begin position="160"/>
        <end position="180"/>
    </location>
</feature>
<dbReference type="GO" id="GO:0044780">
    <property type="term" value="P:bacterial-type flagellum assembly"/>
    <property type="evidence" value="ECO:0007669"/>
    <property type="project" value="InterPro"/>
</dbReference>
<feature type="compositionally biased region" description="Low complexity" evidence="4">
    <location>
        <begin position="80"/>
        <end position="93"/>
    </location>
</feature>
<feature type="domain" description="Flagellar hook-length control protein-like C-terminal" evidence="5">
    <location>
        <begin position="345"/>
        <end position="420"/>
    </location>
</feature>
<dbReference type="AlphaFoldDB" id="A0A246JF83"/>
<organism evidence="6 7">
    <name type="scientific">Roseateles aquatilis</name>
    <dbReference type="NCBI Taxonomy" id="431061"/>
    <lineage>
        <taxon>Bacteria</taxon>
        <taxon>Pseudomonadati</taxon>
        <taxon>Pseudomonadota</taxon>
        <taxon>Betaproteobacteria</taxon>
        <taxon>Burkholderiales</taxon>
        <taxon>Sphaerotilaceae</taxon>
        <taxon>Roseateles</taxon>
    </lineage>
</organism>
<evidence type="ECO:0000313" key="6">
    <source>
        <dbReference type="EMBL" id="OWQ91275.1"/>
    </source>
</evidence>
<evidence type="ECO:0000256" key="2">
    <source>
        <dbReference type="ARBA" id="ARBA00009149"/>
    </source>
</evidence>
<evidence type="ECO:0000256" key="3">
    <source>
        <dbReference type="ARBA" id="ARBA00022795"/>
    </source>
</evidence>
<dbReference type="InterPro" id="IPR021136">
    <property type="entry name" value="Flagellar_hook_control-like_C"/>
</dbReference>
<dbReference type="PRINTS" id="PR01007">
    <property type="entry name" value="FLGHOOKFLIK"/>
</dbReference>